<protein>
    <recommendedName>
        <fullName evidence="2">DUF5611 domain-containing protein</fullName>
    </recommendedName>
</protein>
<dbReference type="Pfam" id="PF18446">
    <property type="entry name" value="DUF5611"/>
    <property type="match status" value="1"/>
</dbReference>
<feature type="region of interest" description="Disordered" evidence="1">
    <location>
        <begin position="96"/>
        <end position="123"/>
    </location>
</feature>
<dbReference type="InterPro" id="IPR040713">
    <property type="entry name" value="DUF5611"/>
</dbReference>
<evidence type="ECO:0000256" key="1">
    <source>
        <dbReference type="SAM" id="MobiDB-lite"/>
    </source>
</evidence>
<feature type="compositionally biased region" description="Basic and acidic residues" evidence="1">
    <location>
        <begin position="105"/>
        <end position="115"/>
    </location>
</feature>
<sequence>METFEVKRGMVKSVSADGGLAKLAAQYFDDVSESGENAFEATFGILSNISAHYDEKGKLSVDVVQMKGSDLEDYLSADGGREQALESRRRWSGFLDEATGYNPKQRGDKAKESTKKASKAKSAIRQTRHLMTMTNVDEETAAEAEALITEIEEALERGDNTRAASRGEKLGKLFG</sequence>
<dbReference type="AlphaFoldDB" id="A0A075GSG8"/>
<evidence type="ECO:0000313" key="3">
    <source>
        <dbReference type="EMBL" id="AIF05177.1"/>
    </source>
</evidence>
<name>A0A075GSG8_9EURY</name>
<accession>A0A075GSG8</accession>
<organism evidence="3">
    <name type="scientific">uncultured marine group II/III euryarchaeote KM3_180_D08</name>
    <dbReference type="NCBI Taxonomy" id="1457942"/>
    <lineage>
        <taxon>Archaea</taxon>
        <taxon>Methanobacteriati</taxon>
        <taxon>Methanobacteriota</taxon>
        <taxon>environmental samples</taxon>
    </lineage>
</organism>
<evidence type="ECO:0000259" key="2">
    <source>
        <dbReference type="Pfam" id="PF18446"/>
    </source>
</evidence>
<dbReference type="Gene3D" id="3.30.310.190">
    <property type="match status" value="1"/>
</dbReference>
<reference evidence="3" key="1">
    <citation type="journal article" date="2014" name="Genome Biol. Evol.">
        <title>Pangenome evidence for extensive interdomain horizontal transfer affecting lineage core and shell genes in uncultured planktonic thaumarchaeota and euryarchaeota.</title>
        <authorList>
            <person name="Deschamps P."/>
            <person name="Zivanovic Y."/>
            <person name="Moreira D."/>
            <person name="Rodriguez-Valera F."/>
            <person name="Lopez-Garcia P."/>
        </authorList>
    </citation>
    <scope>NUCLEOTIDE SEQUENCE</scope>
</reference>
<feature type="domain" description="DUF5611" evidence="2">
    <location>
        <begin position="1"/>
        <end position="111"/>
    </location>
</feature>
<dbReference type="EMBL" id="KF900731">
    <property type="protein sequence ID" value="AIF05177.1"/>
    <property type="molecule type" value="Genomic_DNA"/>
</dbReference>
<proteinExistence type="predicted"/>